<name>A0A3N5C1Q4_9BACI</name>
<dbReference type="Proteomes" id="UP000276443">
    <property type="component" value="Unassembled WGS sequence"/>
</dbReference>
<evidence type="ECO:0000313" key="1">
    <source>
        <dbReference type="EMBL" id="RPF53302.1"/>
    </source>
</evidence>
<reference evidence="1 2" key="1">
    <citation type="submission" date="2018-11" db="EMBL/GenBank/DDBJ databases">
        <title>Genomic Encyclopedia of Type Strains, Phase IV (KMG-IV): sequencing the most valuable type-strain genomes for metagenomic binning, comparative biology and taxonomic classification.</title>
        <authorList>
            <person name="Goeker M."/>
        </authorList>
    </citation>
    <scope>NUCLEOTIDE SEQUENCE [LARGE SCALE GENOMIC DNA]</scope>
    <source>
        <strain evidence="1 2">DSM 18090</strain>
    </source>
</reference>
<protein>
    <submittedName>
        <fullName evidence="1">Uncharacterized protein</fullName>
    </submittedName>
</protein>
<evidence type="ECO:0000313" key="2">
    <source>
        <dbReference type="Proteomes" id="UP000276443"/>
    </source>
</evidence>
<organism evidence="1 2">
    <name type="scientific">Aquisalibacillus elongatus</name>
    <dbReference type="NCBI Taxonomy" id="485577"/>
    <lineage>
        <taxon>Bacteria</taxon>
        <taxon>Bacillati</taxon>
        <taxon>Bacillota</taxon>
        <taxon>Bacilli</taxon>
        <taxon>Bacillales</taxon>
        <taxon>Bacillaceae</taxon>
        <taxon>Aquisalibacillus</taxon>
    </lineage>
</organism>
<dbReference type="AlphaFoldDB" id="A0A3N5C1Q4"/>
<proteinExistence type="predicted"/>
<sequence>MYLFDPQLHKFMLKERHQRYQKQQREASQAKK</sequence>
<keyword evidence="2" id="KW-1185">Reference proteome</keyword>
<accession>A0A3N5C1Q4</accession>
<dbReference type="EMBL" id="RKRF01000009">
    <property type="protein sequence ID" value="RPF53302.1"/>
    <property type="molecule type" value="Genomic_DNA"/>
</dbReference>
<comment type="caution">
    <text evidence="1">The sequence shown here is derived from an EMBL/GenBank/DDBJ whole genome shotgun (WGS) entry which is preliminary data.</text>
</comment>
<gene>
    <name evidence="1" type="ORF">EDC24_1799</name>
</gene>